<reference evidence="2 3" key="1">
    <citation type="submission" date="2016-10" db="EMBL/GenBank/DDBJ databases">
        <title>The Draft Genome Sequence of Actinokineospora bangkokensis 44EHWT reveals the biosynthetic pathway of antifungal compounds Thailandins with unusual extender unit butylmalonyl-CoA.</title>
        <authorList>
            <person name="Greule A."/>
            <person name="Intra B."/>
            <person name="Flemming S."/>
            <person name="Rommel M.G."/>
            <person name="Panbangred W."/>
            <person name="Bechthold A."/>
        </authorList>
    </citation>
    <scope>NUCLEOTIDE SEQUENCE [LARGE SCALE GENOMIC DNA]</scope>
    <source>
        <strain evidence="2 3">44EHW</strain>
    </source>
</reference>
<protein>
    <submittedName>
        <fullName evidence="2">Uncharacterized protein</fullName>
    </submittedName>
</protein>
<keyword evidence="3" id="KW-1185">Reference proteome</keyword>
<dbReference type="RefSeq" id="WP_075975987.1">
    <property type="nucleotide sequence ID" value="NZ_MKQR01000017.1"/>
</dbReference>
<keyword evidence="1" id="KW-1133">Transmembrane helix</keyword>
<feature type="transmembrane region" description="Helical" evidence="1">
    <location>
        <begin position="6"/>
        <end position="23"/>
    </location>
</feature>
<organism evidence="2 3">
    <name type="scientific">Actinokineospora bangkokensis</name>
    <dbReference type="NCBI Taxonomy" id="1193682"/>
    <lineage>
        <taxon>Bacteria</taxon>
        <taxon>Bacillati</taxon>
        <taxon>Actinomycetota</taxon>
        <taxon>Actinomycetes</taxon>
        <taxon>Pseudonocardiales</taxon>
        <taxon>Pseudonocardiaceae</taxon>
        <taxon>Actinokineospora</taxon>
    </lineage>
</organism>
<keyword evidence="1" id="KW-0472">Membrane</keyword>
<evidence type="ECO:0000313" key="2">
    <source>
        <dbReference type="EMBL" id="OLR92101.1"/>
    </source>
</evidence>
<accession>A0A1Q9LJ77</accession>
<evidence type="ECO:0000256" key="1">
    <source>
        <dbReference type="SAM" id="Phobius"/>
    </source>
</evidence>
<dbReference type="AlphaFoldDB" id="A0A1Q9LJ77"/>
<comment type="caution">
    <text evidence="2">The sequence shown here is derived from an EMBL/GenBank/DDBJ whole genome shotgun (WGS) entry which is preliminary data.</text>
</comment>
<name>A0A1Q9LJ77_9PSEU</name>
<proteinExistence type="predicted"/>
<dbReference type="Proteomes" id="UP000186040">
    <property type="component" value="Unassembled WGS sequence"/>
</dbReference>
<gene>
    <name evidence="2" type="ORF">BJP25_22405</name>
</gene>
<dbReference type="EMBL" id="MKQR01000017">
    <property type="protein sequence ID" value="OLR92101.1"/>
    <property type="molecule type" value="Genomic_DNA"/>
</dbReference>
<evidence type="ECO:0000313" key="3">
    <source>
        <dbReference type="Proteomes" id="UP000186040"/>
    </source>
</evidence>
<dbReference type="OrthoDB" id="9943045at2"/>
<keyword evidence="1" id="KW-0812">Transmembrane</keyword>
<sequence>MSPGWWAAATALLAAAALAGALLRRRARRARSRFRLVLDEVALEVSGLADDLAALPRRCGGVVAEQRRRSTLAHREASRLLAAARTPADLGAACAIARGSRDDLRIVREGA</sequence>